<reference evidence="2 3" key="1">
    <citation type="journal article" date="2012" name="Genome Biol.">
        <title>Genome and low-iron response of an oceanic diatom adapted to chronic iron limitation.</title>
        <authorList>
            <person name="Lommer M."/>
            <person name="Specht M."/>
            <person name="Roy A.S."/>
            <person name="Kraemer L."/>
            <person name="Andreson R."/>
            <person name="Gutowska M.A."/>
            <person name="Wolf J."/>
            <person name="Bergner S.V."/>
            <person name="Schilhabel M.B."/>
            <person name="Klostermeier U.C."/>
            <person name="Beiko R.G."/>
            <person name="Rosenstiel P."/>
            <person name="Hippler M."/>
            <person name="Laroche J."/>
        </authorList>
    </citation>
    <scope>NUCLEOTIDE SEQUENCE [LARGE SCALE GENOMIC DNA]</scope>
    <source>
        <strain evidence="2 3">CCMP1005</strain>
    </source>
</reference>
<feature type="chain" id="PRO_5003837461" description="Plastid lipid-associated protein/fibrillin conserved domain-containing protein" evidence="1">
    <location>
        <begin position="22"/>
        <end position="409"/>
    </location>
</feature>
<evidence type="ECO:0000313" key="3">
    <source>
        <dbReference type="Proteomes" id="UP000266841"/>
    </source>
</evidence>
<organism evidence="2 3">
    <name type="scientific">Thalassiosira oceanica</name>
    <name type="common">Marine diatom</name>
    <dbReference type="NCBI Taxonomy" id="159749"/>
    <lineage>
        <taxon>Eukaryota</taxon>
        <taxon>Sar</taxon>
        <taxon>Stramenopiles</taxon>
        <taxon>Ochrophyta</taxon>
        <taxon>Bacillariophyta</taxon>
        <taxon>Coscinodiscophyceae</taxon>
        <taxon>Thalassiosirophycidae</taxon>
        <taxon>Thalassiosirales</taxon>
        <taxon>Thalassiosiraceae</taxon>
        <taxon>Thalassiosira</taxon>
    </lineage>
</organism>
<sequence>MSVGKAFAVAVVARLLGASLALTTMECTRRGVISRILGVASSASVCVLKPSYAAVDVREYTALAPLGRPSTTGDKCTGLSLSQLSERLTNDLQSGSTGRGGYFISGDISADIFRDDCAFVDPTNSVSSLSRYRNALAILFDPQSSFVELLAPLEVDETHNQISANIRSGGVLQLPWGPRIAPYESKIVYTVDQNGLIESQYQEWSISAAEALRETFSLNSAPYSAIARPKDEPVEVTELFNLVNARRTDSYSQEERYRIASLIDSVACARYPWARGELAGTWALVYLQPGPDGGTIDRRIPFPDLPFNNNYQIFGDESVTNVGELLGPALKVRVSGSLREEDTTSLSTPKRFRAEIEGGGLCVGEDGGGCLPLPIRGEGIFDGVYLGKRLRIGQNINGGGARVVQVRVQ</sequence>
<accession>K0S1K0</accession>
<evidence type="ECO:0008006" key="4">
    <source>
        <dbReference type="Google" id="ProtNLM"/>
    </source>
</evidence>
<evidence type="ECO:0000313" key="2">
    <source>
        <dbReference type="EMBL" id="EJK52722.1"/>
    </source>
</evidence>
<dbReference type="Proteomes" id="UP000266841">
    <property type="component" value="Unassembled WGS sequence"/>
</dbReference>
<dbReference type="PANTHER" id="PTHR34123">
    <property type="entry name" value="OS04G0578200 PROTEIN"/>
    <property type="match status" value="1"/>
</dbReference>
<dbReference type="PANTHER" id="PTHR34123:SF3">
    <property type="entry name" value="SNOAL-LIKE DOMAIN-CONTAINING PROTEIN"/>
    <property type="match status" value="1"/>
</dbReference>
<dbReference type="OrthoDB" id="348976at2759"/>
<proteinExistence type="predicted"/>
<name>K0S1K0_THAOC</name>
<dbReference type="eggNOG" id="ENOG502S5BV">
    <property type="taxonomic scope" value="Eukaryota"/>
</dbReference>
<keyword evidence="3" id="KW-1185">Reference proteome</keyword>
<protein>
    <recommendedName>
        <fullName evidence="4">Plastid lipid-associated protein/fibrillin conserved domain-containing protein</fullName>
    </recommendedName>
</protein>
<comment type="caution">
    <text evidence="2">The sequence shown here is derived from an EMBL/GenBank/DDBJ whole genome shotgun (WGS) entry which is preliminary data.</text>
</comment>
<feature type="signal peptide" evidence="1">
    <location>
        <begin position="1"/>
        <end position="21"/>
    </location>
</feature>
<keyword evidence="1" id="KW-0732">Signal</keyword>
<evidence type="ECO:0000256" key="1">
    <source>
        <dbReference type="SAM" id="SignalP"/>
    </source>
</evidence>
<dbReference type="EMBL" id="AGNL01039336">
    <property type="protein sequence ID" value="EJK52722.1"/>
    <property type="molecule type" value="Genomic_DNA"/>
</dbReference>
<dbReference type="AlphaFoldDB" id="K0S1K0"/>
<gene>
    <name evidence="2" type="ORF">THAOC_27976</name>
</gene>
<dbReference type="OMA" id="IGQNING"/>